<feature type="binding site" description="in other chain" evidence="8">
    <location>
        <position position="226"/>
    </location>
    <ligand>
        <name>IMP</name>
        <dbReference type="ChEBI" id="CHEBI:58053"/>
        <note>ligand shared between dimeric partners</note>
    </ligand>
</feature>
<comment type="pathway">
    <text evidence="8">Purine metabolism; AMP biosynthesis via de novo pathway; AMP from IMP: step 1/2.</text>
</comment>
<reference evidence="9 10" key="1">
    <citation type="journal article" date="2015" name="Nature">
        <title>rRNA introns, odd ribosomes, and small enigmatic genomes across a large radiation of phyla.</title>
        <authorList>
            <person name="Brown C.T."/>
            <person name="Hug L.A."/>
            <person name="Thomas B.C."/>
            <person name="Sharon I."/>
            <person name="Castelle C.J."/>
            <person name="Singh A."/>
            <person name="Wilkins M.J."/>
            <person name="Williams K.H."/>
            <person name="Banfield J.F."/>
        </authorList>
    </citation>
    <scope>NUCLEOTIDE SEQUENCE [LARGE SCALE GENOMIC DNA]</scope>
</reference>
<evidence type="ECO:0000256" key="2">
    <source>
        <dbReference type="ARBA" id="ARBA00022598"/>
    </source>
</evidence>
<feature type="active site" description="Proton acceptor" evidence="8">
    <location>
        <position position="22"/>
    </location>
</feature>
<keyword evidence="3 8" id="KW-0479">Metal-binding</keyword>
<comment type="caution">
    <text evidence="8">Lacks conserved residue(s) required for the propagation of feature annotation.</text>
</comment>
<evidence type="ECO:0000256" key="5">
    <source>
        <dbReference type="ARBA" id="ARBA00022755"/>
    </source>
</evidence>
<dbReference type="Proteomes" id="UP000034493">
    <property type="component" value="Unassembled WGS sequence"/>
</dbReference>
<protein>
    <recommendedName>
        <fullName evidence="8">Adenylosuccinate synthetase</fullName>
        <shortName evidence="8">AMPSase</shortName>
        <shortName evidence="8">AdSS</shortName>
        <ecNumber evidence="8">6.3.4.4</ecNumber>
    </recommendedName>
    <alternativeName>
        <fullName evidence="8">IMP--aspartate ligase</fullName>
    </alternativeName>
</protein>
<keyword evidence="8" id="KW-0963">Cytoplasm</keyword>
<evidence type="ECO:0000256" key="8">
    <source>
        <dbReference type="HAMAP-Rule" id="MF_00011"/>
    </source>
</evidence>
<dbReference type="NCBIfam" id="TIGR00184">
    <property type="entry name" value="purA"/>
    <property type="match status" value="1"/>
</dbReference>
<evidence type="ECO:0000313" key="9">
    <source>
        <dbReference type="EMBL" id="KKS03865.1"/>
    </source>
</evidence>
<comment type="subcellular location">
    <subcellularLocation>
        <location evidence="8">Cytoplasm</location>
    </subcellularLocation>
</comment>
<dbReference type="Pfam" id="PF00709">
    <property type="entry name" value="Adenylsucc_synt"/>
    <property type="match status" value="1"/>
</dbReference>
<keyword evidence="2 8" id="KW-0436">Ligase</keyword>
<feature type="binding site" description="in other chain" evidence="8">
    <location>
        <position position="241"/>
    </location>
    <ligand>
        <name>IMP</name>
        <dbReference type="ChEBI" id="CHEBI:58053"/>
        <note>ligand shared between dimeric partners</note>
    </ligand>
</feature>
<dbReference type="Gene3D" id="3.90.170.10">
    <property type="entry name" value="Adenylosuccinate Synthetase, subunit A, domain 3"/>
    <property type="match status" value="1"/>
</dbReference>
<keyword evidence="4 8" id="KW-0547">Nucleotide-binding</keyword>
<dbReference type="FunFam" id="3.90.170.10:FF:000001">
    <property type="entry name" value="Adenylosuccinate synthetase"/>
    <property type="match status" value="1"/>
</dbReference>
<dbReference type="NCBIfam" id="NF002223">
    <property type="entry name" value="PRK01117.1"/>
    <property type="match status" value="1"/>
</dbReference>
<comment type="subunit">
    <text evidence="1 8">Homodimer.</text>
</comment>
<keyword evidence="7 8" id="KW-0342">GTP-binding</keyword>
<feature type="binding site" evidence="8">
    <location>
        <position position="151"/>
    </location>
    <ligand>
        <name>IMP</name>
        <dbReference type="ChEBI" id="CHEBI:58053"/>
        <note>ligand shared between dimeric partners</note>
    </ligand>
</feature>
<dbReference type="InterPro" id="IPR042110">
    <property type="entry name" value="Adenylosuccinate_synth_dom2"/>
</dbReference>
<comment type="caution">
    <text evidence="9">The sequence shown here is derived from an EMBL/GenBank/DDBJ whole genome shotgun (WGS) entry which is preliminary data.</text>
</comment>
<dbReference type="AlphaFoldDB" id="A0A0G0VSJ1"/>
<dbReference type="GO" id="GO:0005525">
    <property type="term" value="F:GTP binding"/>
    <property type="evidence" value="ECO:0007669"/>
    <property type="project" value="UniProtKB-UniRule"/>
</dbReference>
<keyword evidence="5 8" id="KW-0658">Purine biosynthesis</keyword>
<comment type="catalytic activity">
    <reaction evidence="8">
        <text>IMP + L-aspartate + GTP = N(6)-(1,2-dicarboxyethyl)-AMP + GDP + phosphate + 2 H(+)</text>
        <dbReference type="Rhea" id="RHEA:15753"/>
        <dbReference type="ChEBI" id="CHEBI:15378"/>
        <dbReference type="ChEBI" id="CHEBI:29991"/>
        <dbReference type="ChEBI" id="CHEBI:37565"/>
        <dbReference type="ChEBI" id="CHEBI:43474"/>
        <dbReference type="ChEBI" id="CHEBI:57567"/>
        <dbReference type="ChEBI" id="CHEBI:58053"/>
        <dbReference type="ChEBI" id="CHEBI:58189"/>
        <dbReference type="EC" id="6.3.4.4"/>
    </reaction>
</comment>
<proteinExistence type="inferred from homology"/>
<dbReference type="GO" id="GO:0004019">
    <property type="term" value="F:adenylosuccinate synthase activity"/>
    <property type="evidence" value="ECO:0007669"/>
    <property type="project" value="UniProtKB-UniRule"/>
</dbReference>
<feature type="binding site" evidence="8">
    <location>
        <position position="22"/>
    </location>
    <ligand>
        <name>Mg(2+)</name>
        <dbReference type="ChEBI" id="CHEBI:18420"/>
    </ligand>
</feature>
<dbReference type="PATRIC" id="fig|1618411.3.peg.780"/>
<dbReference type="InterPro" id="IPR042109">
    <property type="entry name" value="Adenylosuccinate_synth_dom1"/>
</dbReference>
<feature type="binding site" evidence="8">
    <location>
        <position position="49"/>
    </location>
    <ligand>
        <name>Mg(2+)</name>
        <dbReference type="ChEBI" id="CHEBI:18420"/>
    </ligand>
</feature>
<dbReference type="InterPro" id="IPR001114">
    <property type="entry name" value="Adenylosuccinate_synthetase"/>
</dbReference>
<dbReference type="InterPro" id="IPR042111">
    <property type="entry name" value="Adenylosuccinate_synth_dom3"/>
</dbReference>
<dbReference type="CDD" id="cd03108">
    <property type="entry name" value="AdSS"/>
    <property type="match status" value="1"/>
</dbReference>
<dbReference type="HAMAP" id="MF_00011">
    <property type="entry name" value="Adenylosucc_synth"/>
    <property type="match status" value="1"/>
</dbReference>
<dbReference type="InterPro" id="IPR027417">
    <property type="entry name" value="P-loop_NTPase"/>
</dbReference>
<feature type="binding site" description="in other chain" evidence="8">
    <location>
        <position position="137"/>
    </location>
    <ligand>
        <name>IMP</name>
        <dbReference type="ChEBI" id="CHEBI:58053"/>
        <note>ligand shared between dimeric partners</note>
    </ligand>
</feature>
<feature type="binding site" evidence="8">
    <location>
        <begin position="301"/>
        <end position="307"/>
    </location>
    <ligand>
        <name>substrate</name>
    </ligand>
</feature>
<dbReference type="GO" id="GO:0046040">
    <property type="term" value="P:IMP metabolic process"/>
    <property type="evidence" value="ECO:0007669"/>
    <property type="project" value="TreeGrafter"/>
</dbReference>
<dbReference type="GO" id="GO:0000287">
    <property type="term" value="F:magnesium ion binding"/>
    <property type="evidence" value="ECO:0007669"/>
    <property type="project" value="UniProtKB-UniRule"/>
</dbReference>
<dbReference type="Gene3D" id="1.10.300.10">
    <property type="entry name" value="Adenylosuccinate Synthetase, subunit A, domain 2"/>
    <property type="match status" value="1"/>
</dbReference>
<dbReference type="SMART" id="SM00788">
    <property type="entry name" value="Adenylsucc_synt"/>
    <property type="match status" value="1"/>
</dbReference>
<evidence type="ECO:0000256" key="4">
    <source>
        <dbReference type="ARBA" id="ARBA00022741"/>
    </source>
</evidence>
<evidence type="ECO:0000256" key="1">
    <source>
        <dbReference type="ARBA" id="ARBA00011738"/>
    </source>
</evidence>
<feature type="binding site" evidence="8">
    <location>
        <begin position="49"/>
        <end position="51"/>
    </location>
    <ligand>
        <name>GTP</name>
        <dbReference type="ChEBI" id="CHEBI:37565"/>
    </ligand>
</feature>
<dbReference type="PANTHER" id="PTHR11846:SF0">
    <property type="entry name" value="ADENYLOSUCCINATE SYNTHETASE"/>
    <property type="match status" value="1"/>
</dbReference>
<dbReference type="SUPFAM" id="SSF52540">
    <property type="entry name" value="P-loop containing nucleoside triphosphate hydrolases"/>
    <property type="match status" value="1"/>
</dbReference>
<dbReference type="GO" id="GO:0044208">
    <property type="term" value="P:'de novo' AMP biosynthetic process"/>
    <property type="evidence" value="ECO:0007669"/>
    <property type="project" value="UniProtKB-UniRule"/>
</dbReference>
<feature type="binding site" evidence="8">
    <location>
        <begin position="415"/>
        <end position="417"/>
    </location>
    <ligand>
        <name>GTP</name>
        <dbReference type="ChEBI" id="CHEBI:37565"/>
    </ligand>
</feature>
<evidence type="ECO:0000256" key="7">
    <source>
        <dbReference type="ARBA" id="ARBA00023134"/>
    </source>
</evidence>
<dbReference type="GO" id="GO:0005737">
    <property type="term" value="C:cytoplasm"/>
    <property type="evidence" value="ECO:0007669"/>
    <property type="project" value="UniProtKB-SubCell"/>
</dbReference>
<feature type="binding site" description="in other chain" evidence="8">
    <location>
        <position position="305"/>
    </location>
    <ligand>
        <name>IMP</name>
        <dbReference type="ChEBI" id="CHEBI:58053"/>
        <note>ligand shared between dimeric partners</note>
    </ligand>
</feature>
<feature type="binding site" evidence="8">
    <location>
        <begin position="333"/>
        <end position="335"/>
    </location>
    <ligand>
        <name>GTP</name>
        <dbReference type="ChEBI" id="CHEBI:37565"/>
    </ligand>
</feature>
<comment type="cofactor">
    <cofactor evidence="8">
        <name>Mg(2+)</name>
        <dbReference type="ChEBI" id="CHEBI:18420"/>
    </cofactor>
    <text evidence="8">Binds 1 Mg(2+) ion per subunit.</text>
</comment>
<dbReference type="PANTHER" id="PTHR11846">
    <property type="entry name" value="ADENYLOSUCCINATE SYNTHETASE"/>
    <property type="match status" value="1"/>
</dbReference>
<accession>A0A0G0VSJ1</accession>
<dbReference type="Gene3D" id="3.40.440.10">
    <property type="entry name" value="Adenylosuccinate Synthetase, subunit A, domain 1"/>
    <property type="match status" value="1"/>
</dbReference>
<comment type="function">
    <text evidence="8">Plays an important role in the de novo pathway of purine nucleotide biosynthesis. Catalyzes the first committed step in the biosynthesis of AMP from IMP.</text>
</comment>
<gene>
    <name evidence="8" type="primary">purA</name>
    <name evidence="9" type="ORF">UU56_C0013G0002</name>
</gene>
<keyword evidence="6 8" id="KW-0460">Magnesium</keyword>
<dbReference type="EC" id="6.3.4.4" evidence="8"/>
<evidence type="ECO:0000313" key="10">
    <source>
        <dbReference type="Proteomes" id="UP000034493"/>
    </source>
</evidence>
<name>A0A0G0VSJ1_9BACT</name>
<evidence type="ECO:0000256" key="6">
    <source>
        <dbReference type="ARBA" id="ARBA00022842"/>
    </source>
</evidence>
<feature type="active site" description="Proton donor" evidence="8">
    <location>
        <position position="50"/>
    </location>
</feature>
<sequence>MKNTSLKSWQGITCVIGLDWGDSGKGRLIDDLSSRADIVARYSGGSNTGHTVKNKYGKFAMHIMPSGIFNQKAQCLIGRGVACDLESLIEDEMAQLQKAAISWKNLIIDEQASLTMPWHKLRDGLREEFRLKKIGTTKRGVGPTYADRIERVGLRIKDLMSSDFKDKLFEEVKIQNKFFNLKLNPTQIYRRYLKFSKLLKPYVGQTIPIVKNAQNMGKNILFEGTQGSLLDVDFGTYPFVTSTNIGVIGIWRSFNLHPSEINHVIGISKAYSTRVGAGPQPTKLDGEKRQIIIEKGQEIGTTSGRTRDPGWLDLVIIRAAAEFNKLTALAITKLDVLTGFKKIKVCTSYKINDKTVEYLSGDAQFLAKCQPVYKEVDGWREDLSKIRQFKKLPKNAQNYIKIIEKLVDVPVKFISVGPNRGEVIYL</sequence>
<dbReference type="UniPathway" id="UPA00075">
    <property type="reaction ID" value="UER00335"/>
</dbReference>
<feature type="binding site" evidence="8">
    <location>
        <position position="307"/>
    </location>
    <ligand>
        <name>GTP</name>
        <dbReference type="ChEBI" id="CHEBI:37565"/>
    </ligand>
</feature>
<evidence type="ECO:0000256" key="3">
    <source>
        <dbReference type="ARBA" id="ARBA00022723"/>
    </source>
</evidence>
<dbReference type="EMBL" id="LCBC01000013">
    <property type="protein sequence ID" value="KKS03865.1"/>
    <property type="molecule type" value="Genomic_DNA"/>
</dbReference>
<comment type="similarity">
    <text evidence="8">Belongs to the adenylosuccinate synthetase family.</text>
</comment>
<organism evidence="9 10">
    <name type="scientific">Candidatus Curtissbacteria bacterium GW2011_GWA2_41_24</name>
    <dbReference type="NCBI Taxonomy" id="1618411"/>
    <lineage>
        <taxon>Bacteria</taxon>
        <taxon>Candidatus Curtissiibacteriota</taxon>
    </lineage>
</organism>